<protein>
    <submittedName>
        <fullName evidence="2">Transporter family-2 protein</fullName>
    </submittedName>
</protein>
<feature type="transmembrane region" description="Helical" evidence="1">
    <location>
        <begin position="81"/>
        <end position="100"/>
    </location>
</feature>
<organism evidence="2 3">
    <name type="scientific">Devosia psychrophila</name>
    <dbReference type="NCBI Taxonomy" id="728005"/>
    <lineage>
        <taxon>Bacteria</taxon>
        <taxon>Pseudomonadati</taxon>
        <taxon>Pseudomonadota</taxon>
        <taxon>Alphaproteobacteria</taxon>
        <taxon>Hyphomicrobiales</taxon>
        <taxon>Devosiaceae</taxon>
        <taxon>Devosia</taxon>
    </lineage>
</organism>
<keyword evidence="1" id="KW-0472">Membrane</keyword>
<dbReference type="Proteomes" id="UP000182258">
    <property type="component" value="Unassembled WGS sequence"/>
</dbReference>
<dbReference type="InterPro" id="IPR006750">
    <property type="entry name" value="YdcZ"/>
</dbReference>
<keyword evidence="1" id="KW-0812">Transmembrane</keyword>
<dbReference type="PANTHER" id="PTHR34821">
    <property type="entry name" value="INNER MEMBRANE PROTEIN YDCZ"/>
    <property type="match status" value="1"/>
</dbReference>
<dbReference type="EMBL" id="FOMB01000002">
    <property type="protein sequence ID" value="SFC13769.1"/>
    <property type="molecule type" value="Genomic_DNA"/>
</dbReference>
<keyword evidence="1" id="KW-1133">Transmembrane helix</keyword>
<dbReference type="AlphaFoldDB" id="A0A1I1GPS1"/>
<feature type="transmembrane region" description="Helical" evidence="1">
    <location>
        <begin position="140"/>
        <end position="159"/>
    </location>
</feature>
<name>A0A1I1GPS1_9HYPH</name>
<gene>
    <name evidence="2" type="ORF">SAMN04488059_102262</name>
</gene>
<evidence type="ECO:0000313" key="2">
    <source>
        <dbReference type="EMBL" id="SFC13769.1"/>
    </source>
</evidence>
<evidence type="ECO:0000313" key="3">
    <source>
        <dbReference type="Proteomes" id="UP000182258"/>
    </source>
</evidence>
<sequence length="162" mass="16682">MPGGFFLMGTRLRMDTVLWALMGIVAGACIATQAPINAQLGRNLGVPIAAAGVSFVAGAVLLWTIAFIYSNATSIPINFGAPAPWTFVAGGVLGAFYVFSNIILTPMIGTAAVMALSVAGQLVGGMMLDKIGFMGMAVREISMGRIAGAMLLITGALMIRVL</sequence>
<dbReference type="PANTHER" id="PTHR34821:SF2">
    <property type="entry name" value="INNER MEMBRANE PROTEIN YDCZ"/>
    <property type="match status" value="1"/>
</dbReference>
<dbReference type="Pfam" id="PF04657">
    <property type="entry name" value="DMT_YdcZ"/>
    <property type="match status" value="1"/>
</dbReference>
<dbReference type="GO" id="GO:0005886">
    <property type="term" value="C:plasma membrane"/>
    <property type="evidence" value="ECO:0007669"/>
    <property type="project" value="TreeGrafter"/>
</dbReference>
<feature type="transmembrane region" description="Helical" evidence="1">
    <location>
        <begin position="106"/>
        <end position="128"/>
    </location>
</feature>
<evidence type="ECO:0000256" key="1">
    <source>
        <dbReference type="SAM" id="Phobius"/>
    </source>
</evidence>
<feature type="transmembrane region" description="Helical" evidence="1">
    <location>
        <begin position="16"/>
        <end position="36"/>
    </location>
</feature>
<accession>A0A1I1GPS1</accession>
<reference evidence="2 3" key="1">
    <citation type="submission" date="2016-10" db="EMBL/GenBank/DDBJ databases">
        <authorList>
            <person name="de Groot N.N."/>
        </authorList>
    </citation>
    <scope>NUCLEOTIDE SEQUENCE [LARGE SCALE GENOMIC DNA]</scope>
    <source>
        <strain evidence="2 3">CGMCC 1.10210</strain>
    </source>
</reference>
<feature type="transmembrane region" description="Helical" evidence="1">
    <location>
        <begin position="48"/>
        <end position="69"/>
    </location>
</feature>
<proteinExistence type="predicted"/>
<dbReference type="STRING" id="728005.SAMN04488059_102262"/>